<reference evidence="2" key="1">
    <citation type="journal article" date="2020" name="Nature">
        <title>Giant virus diversity and host interactions through global metagenomics.</title>
        <authorList>
            <person name="Schulz F."/>
            <person name="Roux S."/>
            <person name="Paez-Espino D."/>
            <person name="Jungbluth S."/>
            <person name="Walsh D.A."/>
            <person name="Denef V.J."/>
            <person name="McMahon K.D."/>
            <person name="Konstantinidis K.T."/>
            <person name="Eloe-Fadrosh E.A."/>
            <person name="Kyrpides N.C."/>
            <person name="Woyke T."/>
        </authorList>
    </citation>
    <scope>NUCLEOTIDE SEQUENCE</scope>
    <source>
        <strain evidence="2">GVMAG-S-ERX555907-63</strain>
    </source>
</reference>
<evidence type="ECO:0000313" key="2">
    <source>
        <dbReference type="EMBL" id="QHU22957.1"/>
    </source>
</evidence>
<dbReference type="SUPFAM" id="SSF53098">
    <property type="entry name" value="Ribonuclease H-like"/>
    <property type="match status" value="1"/>
</dbReference>
<dbReference type="Gene3D" id="3.30.420.10">
    <property type="entry name" value="Ribonuclease H-like superfamily/Ribonuclease H"/>
    <property type="match status" value="1"/>
</dbReference>
<protein>
    <recommendedName>
        <fullName evidence="1">Mitochondrial resolvase Ydc2 catalytic domain-containing protein</fullName>
    </recommendedName>
</protein>
<dbReference type="InterPro" id="IPR015242">
    <property type="entry name" value="Ydc2_cat"/>
</dbReference>
<dbReference type="InterPro" id="IPR012337">
    <property type="entry name" value="RNaseH-like_sf"/>
</dbReference>
<dbReference type="GO" id="GO:0003676">
    <property type="term" value="F:nucleic acid binding"/>
    <property type="evidence" value="ECO:0007669"/>
    <property type="project" value="InterPro"/>
</dbReference>
<organism evidence="2">
    <name type="scientific">viral metagenome</name>
    <dbReference type="NCBI Taxonomy" id="1070528"/>
    <lineage>
        <taxon>unclassified sequences</taxon>
        <taxon>metagenomes</taxon>
        <taxon>organismal metagenomes</taxon>
    </lineage>
</organism>
<name>A0A6C0L268_9ZZZZ</name>
<sequence length="236" mass="27583">MRILSIDVGIKNLSYVLIEINNIRPKLDWKIIKWNNVNINHSYNDLNYVYIEYMRWTKPQLIECLLVLGINIPEKTNKKELQNLIKSELRAKKIKKISTIDLQTTVNNVAKHFDSIFCPLECDAIIIENQPCMKNPQMKSMQMIVFTYFCLLKGCKHNVKCISASRKMHFCKSIGWIDKMPKGYKETKAFSIDVVTKLFEKDNPDPLIQESWLKSKKKDDLSDVIIQAFAYCDKLV</sequence>
<feature type="domain" description="Mitochondrial resolvase Ydc2 catalytic" evidence="1">
    <location>
        <begin position="3"/>
        <end position="130"/>
    </location>
</feature>
<dbReference type="EMBL" id="MN741020">
    <property type="protein sequence ID" value="QHU22957.1"/>
    <property type="molecule type" value="Genomic_DNA"/>
</dbReference>
<proteinExistence type="predicted"/>
<dbReference type="Pfam" id="PF09159">
    <property type="entry name" value="Ydc2-catalyt"/>
    <property type="match status" value="1"/>
</dbReference>
<evidence type="ECO:0000259" key="1">
    <source>
        <dbReference type="Pfam" id="PF09159"/>
    </source>
</evidence>
<accession>A0A6C0L268</accession>
<dbReference type="InterPro" id="IPR036397">
    <property type="entry name" value="RNaseH_sf"/>
</dbReference>
<dbReference type="AlphaFoldDB" id="A0A6C0L268"/>